<evidence type="ECO:0000313" key="4">
    <source>
        <dbReference type="Proteomes" id="UP000646478"/>
    </source>
</evidence>
<accession>A0A916WKR1</accession>
<dbReference type="Proteomes" id="UP000646478">
    <property type="component" value="Unassembled WGS sequence"/>
</dbReference>
<keyword evidence="2" id="KW-0472">Membrane</keyword>
<name>A0A916WKR1_9HYPH</name>
<keyword evidence="4" id="KW-1185">Reference proteome</keyword>
<organism evidence="3 4">
    <name type="scientific">Brucella endophytica</name>
    <dbReference type="NCBI Taxonomy" id="1963359"/>
    <lineage>
        <taxon>Bacteria</taxon>
        <taxon>Pseudomonadati</taxon>
        <taxon>Pseudomonadota</taxon>
        <taxon>Alphaproteobacteria</taxon>
        <taxon>Hyphomicrobiales</taxon>
        <taxon>Brucellaceae</taxon>
        <taxon>Brucella/Ochrobactrum group</taxon>
        <taxon>Brucella</taxon>
    </lineage>
</organism>
<evidence type="ECO:0000313" key="3">
    <source>
        <dbReference type="EMBL" id="GGB09342.1"/>
    </source>
</evidence>
<sequence>MGWLTDQTIKAYSFAKTRDKEQVAKMAALAVGAASIAVMFAEPALAQTLESLDNAASTVDSWIGGTFAKTIAGIALAGTGFAAMFNRISWFWFFGVILGIAIIFGRAQIVDMFASGA</sequence>
<evidence type="ECO:0000256" key="1">
    <source>
        <dbReference type="ARBA" id="ARBA00004141"/>
    </source>
</evidence>
<reference evidence="3" key="2">
    <citation type="submission" date="2020-09" db="EMBL/GenBank/DDBJ databases">
        <authorList>
            <person name="Sun Q."/>
            <person name="Zhou Y."/>
        </authorList>
    </citation>
    <scope>NUCLEOTIDE SEQUENCE</scope>
    <source>
        <strain evidence="3">CGMCC 1.15082</strain>
    </source>
</reference>
<keyword evidence="2" id="KW-0812">Transmembrane</keyword>
<dbReference type="EMBL" id="BMHH01000026">
    <property type="protein sequence ID" value="GGB09342.1"/>
    <property type="molecule type" value="Genomic_DNA"/>
</dbReference>
<feature type="transmembrane region" description="Helical" evidence="2">
    <location>
        <begin position="62"/>
        <end position="83"/>
    </location>
</feature>
<dbReference type="Pfam" id="PF04956">
    <property type="entry name" value="TrbC"/>
    <property type="match status" value="1"/>
</dbReference>
<keyword evidence="2" id="KW-1133">Transmembrane helix</keyword>
<reference evidence="3" key="1">
    <citation type="journal article" date="2014" name="Int. J. Syst. Evol. Microbiol.">
        <title>Complete genome sequence of Corynebacterium casei LMG S-19264T (=DSM 44701T), isolated from a smear-ripened cheese.</title>
        <authorList>
            <consortium name="US DOE Joint Genome Institute (JGI-PGF)"/>
            <person name="Walter F."/>
            <person name="Albersmeier A."/>
            <person name="Kalinowski J."/>
            <person name="Ruckert C."/>
        </authorList>
    </citation>
    <scope>NUCLEOTIDE SEQUENCE</scope>
    <source>
        <strain evidence="3">CGMCC 1.15082</strain>
    </source>
</reference>
<dbReference type="RefSeq" id="WP_188826120.1">
    <property type="nucleotide sequence ID" value="NZ_BMHH01000026.1"/>
</dbReference>
<proteinExistence type="predicted"/>
<protein>
    <submittedName>
        <fullName evidence="3">Uncharacterized protein</fullName>
    </submittedName>
</protein>
<dbReference type="InterPro" id="IPR007039">
    <property type="entry name" value="TrbC/VirB2"/>
</dbReference>
<comment type="subcellular location">
    <subcellularLocation>
        <location evidence="1">Membrane</location>
        <topology evidence="1">Multi-pass membrane protein</topology>
    </subcellularLocation>
</comment>
<feature type="transmembrane region" description="Helical" evidence="2">
    <location>
        <begin position="90"/>
        <end position="109"/>
    </location>
</feature>
<comment type="caution">
    <text evidence="3">The sequence shown here is derived from an EMBL/GenBank/DDBJ whole genome shotgun (WGS) entry which is preliminary data.</text>
</comment>
<dbReference type="GO" id="GO:0016020">
    <property type="term" value="C:membrane"/>
    <property type="evidence" value="ECO:0007669"/>
    <property type="project" value="UniProtKB-SubCell"/>
</dbReference>
<evidence type="ECO:0000256" key="2">
    <source>
        <dbReference type="SAM" id="Phobius"/>
    </source>
</evidence>
<gene>
    <name evidence="3" type="ORF">GCM10011491_41660</name>
</gene>
<dbReference type="AlphaFoldDB" id="A0A916WKR1"/>